<evidence type="ECO:0000256" key="1">
    <source>
        <dbReference type="ARBA" id="ARBA00002959"/>
    </source>
</evidence>
<evidence type="ECO:0000256" key="3">
    <source>
        <dbReference type="ARBA" id="ARBA00006344"/>
    </source>
</evidence>
<comment type="subunit">
    <text evidence="13">Component of the TIM23 complex at least composed of Tim23, Tim17 (Tim17a1, Tim17a2 or Tim17b1) and a Tim50.</text>
</comment>
<dbReference type="EMBL" id="JAPWDV010000002">
    <property type="protein sequence ID" value="KAJ6219976.1"/>
    <property type="molecule type" value="Genomic_DNA"/>
</dbReference>
<evidence type="ECO:0000256" key="11">
    <source>
        <dbReference type="ARBA" id="ARBA00023128"/>
    </source>
</evidence>
<proteinExistence type="inferred from homology"/>
<evidence type="ECO:0000256" key="10">
    <source>
        <dbReference type="ARBA" id="ARBA00023010"/>
    </source>
</evidence>
<accession>A0A9Q0M5W3</accession>
<dbReference type="SMART" id="SM00577">
    <property type="entry name" value="CPDc"/>
    <property type="match status" value="1"/>
</dbReference>
<comment type="function">
    <text evidence="1 14">Essential component of the TIM23 complex, a complex that mediates the translocation of transit peptide-containing proteins across the mitochondrial inner membrane.</text>
</comment>
<dbReference type="AlphaFoldDB" id="A0A9Q0M5W3"/>
<keyword evidence="4 14" id="KW-0813">Transport</keyword>
<evidence type="ECO:0000256" key="7">
    <source>
        <dbReference type="ARBA" id="ARBA00022927"/>
    </source>
</evidence>
<dbReference type="PROSITE" id="PS50969">
    <property type="entry name" value="FCP1"/>
    <property type="match status" value="1"/>
</dbReference>
<evidence type="ECO:0000256" key="9">
    <source>
        <dbReference type="ARBA" id="ARBA00022989"/>
    </source>
</evidence>
<keyword evidence="9 14" id="KW-1133">Transmembrane helix</keyword>
<dbReference type="Gene3D" id="3.40.50.1000">
    <property type="entry name" value="HAD superfamily/HAD-like"/>
    <property type="match status" value="1"/>
</dbReference>
<reference evidence="17" key="1">
    <citation type="submission" date="2022-12" db="EMBL/GenBank/DDBJ databases">
        <title>Genome assemblies of Blomia tropicalis.</title>
        <authorList>
            <person name="Cui Y."/>
        </authorList>
    </citation>
    <scope>NUCLEOTIDE SEQUENCE</scope>
    <source>
        <tissue evidence="17">Adult mites</tissue>
    </source>
</reference>
<organism evidence="17 18">
    <name type="scientific">Blomia tropicalis</name>
    <name type="common">Mite</name>
    <dbReference type="NCBI Taxonomy" id="40697"/>
    <lineage>
        <taxon>Eukaryota</taxon>
        <taxon>Metazoa</taxon>
        <taxon>Ecdysozoa</taxon>
        <taxon>Arthropoda</taxon>
        <taxon>Chelicerata</taxon>
        <taxon>Arachnida</taxon>
        <taxon>Acari</taxon>
        <taxon>Acariformes</taxon>
        <taxon>Sarcoptiformes</taxon>
        <taxon>Astigmata</taxon>
        <taxon>Glycyphagoidea</taxon>
        <taxon>Echimyopodidae</taxon>
        <taxon>Blomia</taxon>
    </lineage>
</organism>
<feature type="domain" description="FCP1 homology" evidence="16">
    <location>
        <begin position="133"/>
        <end position="278"/>
    </location>
</feature>
<keyword evidence="6" id="KW-0999">Mitochondrion inner membrane</keyword>
<dbReference type="CDD" id="cd07521">
    <property type="entry name" value="HAD_FCP1-like"/>
    <property type="match status" value="1"/>
</dbReference>
<dbReference type="FunFam" id="3.40.50.1000:FF:000019">
    <property type="entry name" value="Mitochondrial import inner membrane translocase subunit TIM50"/>
    <property type="match status" value="1"/>
</dbReference>
<evidence type="ECO:0000256" key="15">
    <source>
        <dbReference type="SAM" id="MobiDB-lite"/>
    </source>
</evidence>
<keyword evidence="18" id="KW-1185">Reference proteome</keyword>
<dbReference type="Proteomes" id="UP001142055">
    <property type="component" value="Chromosome 2"/>
</dbReference>
<evidence type="ECO:0000256" key="13">
    <source>
        <dbReference type="ARBA" id="ARBA00061911"/>
    </source>
</evidence>
<evidence type="ECO:0000256" key="5">
    <source>
        <dbReference type="ARBA" id="ARBA00022692"/>
    </source>
</evidence>
<dbReference type="InterPro" id="IPR036412">
    <property type="entry name" value="HAD-like_sf"/>
</dbReference>
<protein>
    <recommendedName>
        <fullName evidence="14">Mitochondrial import inner membrane translocase subunit TIM50</fullName>
    </recommendedName>
</protein>
<comment type="similarity">
    <text evidence="3 14">Belongs to the TIM50 family.</text>
</comment>
<evidence type="ECO:0000256" key="4">
    <source>
        <dbReference type="ARBA" id="ARBA00022448"/>
    </source>
</evidence>
<feature type="transmembrane region" description="Helical" evidence="14">
    <location>
        <begin position="53"/>
        <end position="74"/>
    </location>
</feature>
<dbReference type="InterPro" id="IPR004274">
    <property type="entry name" value="FCP1_dom"/>
</dbReference>
<keyword evidence="7 14" id="KW-0653">Protein transport</keyword>
<gene>
    <name evidence="17" type="ORF">RDWZM_005788</name>
</gene>
<keyword evidence="10 14" id="KW-0811">Translocation</keyword>
<dbReference type="Pfam" id="PF03031">
    <property type="entry name" value="NIF"/>
    <property type="match status" value="1"/>
</dbReference>
<feature type="region of interest" description="Disordered" evidence="15">
    <location>
        <begin position="314"/>
        <end position="333"/>
    </location>
</feature>
<keyword evidence="11 14" id="KW-0496">Mitochondrion</keyword>
<evidence type="ECO:0000259" key="16">
    <source>
        <dbReference type="PROSITE" id="PS50969"/>
    </source>
</evidence>
<dbReference type="GO" id="GO:0005744">
    <property type="term" value="C:TIM23 mitochondrial import inner membrane translocase complex"/>
    <property type="evidence" value="ECO:0007669"/>
    <property type="project" value="UniProtKB-UniRule"/>
</dbReference>
<comment type="caution">
    <text evidence="17">The sequence shown here is derived from an EMBL/GenBank/DDBJ whole genome shotgun (WGS) entry which is preliminary data.</text>
</comment>
<evidence type="ECO:0000256" key="6">
    <source>
        <dbReference type="ARBA" id="ARBA00022792"/>
    </source>
</evidence>
<keyword evidence="8 14" id="KW-0809">Transit peptide</keyword>
<dbReference type="InterPro" id="IPR050365">
    <property type="entry name" value="TIM50"/>
</dbReference>
<evidence type="ECO:0000313" key="17">
    <source>
        <dbReference type="EMBL" id="KAJ6219976.1"/>
    </source>
</evidence>
<dbReference type="GO" id="GO:0015031">
    <property type="term" value="P:protein transport"/>
    <property type="evidence" value="ECO:0007669"/>
    <property type="project" value="UniProtKB-KW"/>
</dbReference>
<name>A0A9Q0M5W3_BLOTA</name>
<keyword evidence="12 14" id="KW-0472">Membrane</keyword>
<comment type="subcellular location">
    <subcellularLocation>
        <location evidence="2 14">Mitochondrion inner membrane</location>
        <topology evidence="2 14">Single-pass membrane protein</topology>
    </subcellularLocation>
</comment>
<evidence type="ECO:0000256" key="8">
    <source>
        <dbReference type="ARBA" id="ARBA00022946"/>
    </source>
</evidence>
<evidence type="ECO:0000256" key="2">
    <source>
        <dbReference type="ARBA" id="ARBA00004434"/>
    </source>
</evidence>
<evidence type="ECO:0000256" key="12">
    <source>
        <dbReference type="ARBA" id="ARBA00023136"/>
    </source>
</evidence>
<evidence type="ECO:0000256" key="14">
    <source>
        <dbReference type="RuleBase" id="RU365079"/>
    </source>
</evidence>
<dbReference type="PANTHER" id="PTHR12210">
    <property type="entry name" value="DULLARD PROTEIN PHOSPHATASE"/>
    <property type="match status" value="1"/>
</dbReference>
<dbReference type="OMA" id="PYGYISY"/>
<dbReference type="InterPro" id="IPR023214">
    <property type="entry name" value="HAD_sf"/>
</dbReference>
<dbReference type="SUPFAM" id="SSF56784">
    <property type="entry name" value="HAD-like"/>
    <property type="match status" value="1"/>
</dbReference>
<sequence length="338" mass="39847">MIANNSCLVQVRLLSNQTSTTSSTSSNSKSEEQIQIENEQLEKEKQRSRQKKFTKYTLMGMIVAFSGSALYAFFTWGKPDLDENGRPVNDQFSDLPFIQQYASRAWSTFMHYEKVLKEPTRELLLPPPLPAPYYQPPYTLVLEMTGVLVHPEWTYKTGWRFKKRPFVDYFLHQCATSSNFEIVIYTHEQGFTAFPLLNSLDPNGYIMYRLFRDSTRYENGVHIKDLNCLNRDLKNVIHIDWNEKACDLNRDNCLRLKKWDGDSEDRTLYDLTNFLMAISNEKVEDVREVIRYYSQFDDPLEVFRENQRKLAEKEKEIEAQTKQNSPPYRSFLKNVLKK</sequence>
<evidence type="ECO:0000313" key="18">
    <source>
        <dbReference type="Proteomes" id="UP001142055"/>
    </source>
</evidence>
<keyword evidence="5 14" id="KW-0812">Transmembrane</keyword>